<dbReference type="Proteomes" id="UP000260680">
    <property type="component" value="Unassembled WGS sequence"/>
</dbReference>
<dbReference type="Proteomes" id="UP001419084">
    <property type="component" value="Unassembled WGS sequence"/>
</dbReference>
<dbReference type="EMBL" id="BRPJ01000016">
    <property type="protein sequence ID" value="GLB29043.1"/>
    <property type="molecule type" value="Genomic_DNA"/>
</dbReference>
<dbReference type="Pfam" id="PF20564">
    <property type="entry name" value="DUF6774"/>
    <property type="match status" value="1"/>
</dbReference>
<evidence type="ECO:0000259" key="1">
    <source>
        <dbReference type="Pfam" id="PF20564"/>
    </source>
</evidence>
<evidence type="ECO:0000313" key="3">
    <source>
        <dbReference type="EMBL" id="RFZ79481.1"/>
    </source>
</evidence>
<dbReference type="EMBL" id="QOHO01000023">
    <property type="protein sequence ID" value="RFZ79481.1"/>
    <property type="molecule type" value="Genomic_DNA"/>
</dbReference>
<name>A0A3E2NF22_9FIRM</name>
<comment type="caution">
    <text evidence="3">The sequence shown here is derived from an EMBL/GenBank/DDBJ whole genome shotgun (WGS) entry which is preliminary data.</text>
</comment>
<evidence type="ECO:0000313" key="2">
    <source>
        <dbReference type="EMBL" id="GLB29043.1"/>
    </source>
</evidence>
<feature type="domain" description="DUF6774" evidence="1">
    <location>
        <begin position="24"/>
        <end position="50"/>
    </location>
</feature>
<protein>
    <recommendedName>
        <fullName evidence="1">DUF6774 domain-containing protein</fullName>
    </recommendedName>
</protein>
<accession>A0A3E2NF22</accession>
<proteinExistence type="predicted"/>
<sequence>MQSCELVTLVSSIACCLAKDRTAEEIALLSCVFNQLGDTLETIAAHRVLCCSDDKNGNIDDDIFFRF</sequence>
<organism evidence="3 4">
    <name type="scientific">Lacrimispora amygdalina</name>
    <dbReference type="NCBI Taxonomy" id="253257"/>
    <lineage>
        <taxon>Bacteria</taxon>
        <taxon>Bacillati</taxon>
        <taxon>Bacillota</taxon>
        <taxon>Clostridia</taxon>
        <taxon>Lachnospirales</taxon>
        <taxon>Lachnospiraceae</taxon>
        <taxon>Lacrimispora</taxon>
    </lineage>
</organism>
<reference evidence="3 4" key="1">
    <citation type="submission" date="2018-07" db="EMBL/GenBank/DDBJ databases">
        <title>New species, Clostridium PI-S10-A1B.</title>
        <authorList>
            <person name="Krishna G."/>
            <person name="Summeta K."/>
            <person name="Shikha S."/>
            <person name="Prabhu P.B."/>
            <person name="Suresh K."/>
        </authorList>
    </citation>
    <scope>NUCLEOTIDE SEQUENCE [LARGE SCALE GENOMIC DNA]</scope>
    <source>
        <strain evidence="3 4">PI-S10-A1B</strain>
    </source>
</reference>
<dbReference type="InterPro" id="IPR046665">
    <property type="entry name" value="DUF6774"/>
</dbReference>
<dbReference type="RefSeq" id="WP_117416467.1">
    <property type="nucleotide sequence ID" value="NZ_BRPJ01000016.1"/>
</dbReference>
<reference evidence="2 5" key="2">
    <citation type="journal article" date="2024" name="Int. J. Syst. Evol. Microbiol.">
        <title>Lacrimispora brassicae sp. nov. isolated from fermented cabbage, and proposal of Clostridium indicum Gundawar et al. 2019 and Clostridium methoxybenzovorans Mechichi et al. 1999 as heterotypic synonyms of Lacrimispora amygdalina (Parshina et al. 2003) Haas and Blanchard 2020 and Lacrimispora indolis (McClung and McCoy 1957) Haas and Blanchard 2020, respectively.</title>
        <authorList>
            <person name="Kobayashi H."/>
            <person name="Tanizawa Y."/>
            <person name="Sakamoto M."/>
            <person name="Ohkuma M."/>
            <person name="Tohno M."/>
        </authorList>
    </citation>
    <scope>NUCLEOTIDE SEQUENCE [LARGE SCALE GENOMIC DNA]</scope>
    <source>
        <strain evidence="2 5">DSM 12857</strain>
    </source>
</reference>
<evidence type="ECO:0000313" key="5">
    <source>
        <dbReference type="Proteomes" id="UP001419084"/>
    </source>
</evidence>
<keyword evidence="5" id="KW-1185">Reference proteome</keyword>
<dbReference type="OrthoDB" id="1734535at2"/>
<gene>
    <name evidence="3" type="ORF">DS742_08000</name>
    <name evidence="2" type="ORF">LAD12857_09660</name>
</gene>
<evidence type="ECO:0000313" key="4">
    <source>
        <dbReference type="Proteomes" id="UP000260680"/>
    </source>
</evidence>
<dbReference type="AlphaFoldDB" id="A0A3E2NF22"/>